<comment type="caution">
    <text evidence="1">The sequence shown here is derived from an EMBL/GenBank/DDBJ whole genome shotgun (WGS) entry which is preliminary data.</text>
</comment>
<reference evidence="1 2" key="1">
    <citation type="journal article" date="2015" name="Nature">
        <title>rRNA introns, odd ribosomes, and small enigmatic genomes across a large radiation of phyla.</title>
        <authorList>
            <person name="Brown C.T."/>
            <person name="Hug L.A."/>
            <person name="Thomas B.C."/>
            <person name="Sharon I."/>
            <person name="Castelle C.J."/>
            <person name="Singh A."/>
            <person name="Wilkins M.J."/>
            <person name="Williams K.H."/>
            <person name="Banfield J.F."/>
        </authorList>
    </citation>
    <scope>NUCLEOTIDE SEQUENCE [LARGE SCALE GENOMIC DNA]</scope>
</reference>
<sequence length="87" mass="8950">MLMSLASGGGHHGGAIDLHNNASGVIFYAANGLVYLHNNVNATQLTAKAITLDNNATISYDPGLANALFSGGGSSGSFKVKSWKEIE</sequence>
<proteinExistence type="predicted"/>
<evidence type="ECO:0000313" key="1">
    <source>
        <dbReference type="EMBL" id="KKU34960.1"/>
    </source>
</evidence>
<dbReference type="Proteomes" id="UP000034067">
    <property type="component" value="Unassembled WGS sequence"/>
</dbReference>
<organism evidence="1 2">
    <name type="scientific">Candidatus Azambacteria bacterium GW2011_GWB1_46_27</name>
    <dbReference type="NCBI Taxonomy" id="1618617"/>
    <lineage>
        <taxon>Bacteria</taxon>
        <taxon>Candidatus Azamiibacteriota</taxon>
    </lineage>
</organism>
<protein>
    <submittedName>
        <fullName evidence="1">Uncharacterized protein</fullName>
    </submittedName>
</protein>
<dbReference type="EMBL" id="LCMJ01000021">
    <property type="protein sequence ID" value="KKU34960.1"/>
    <property type="molecule type" value="Genomic_DNA"/>
</dbReference>
<gene>
    <name evidence="1" type="ORF">UX48_C0021G0011</name>
</gene>
<name>A0A0G1SNT4_9BACT</name>
<dbReference type="AlphaFoldDB" id="A0A0G1SNT4"/>
<accession>A0A0G1SNT4</accession>
<evidence type="ECO:0000313" key="2">
    <source>
        <dbReference type="Proteomes" id="UP000034067"/>
    </source>
</evidence>